<proteinExistence type="predicted"/>
<reference evidence="2" key="2">
    <citation type="submission" date="2025-08" db="UniProtKB">
        <authorList>
            <consortium name="RefSeq"/>
        </authorList>
    </citation>
    <scope>IDENTIFICATION</scope>
    <source>
        <tissue evidence="2">Leaf</tissue>
    </source>
</reference>
<dbReference type="Proteomes" id="UP000694864">
    <property type="component" value="Chromosome 9"/>
</dbReference>
<dbReference type="RefSeq" id="XP_010431280.1">
    <property type="nucleotide sequence ID" value="XM_010432978.1"/>
</dbReference>
<reference evidence="1" key="1">
    <citation type="journal article" date="2014" name="Nat. Commun.">
        <title>The emerging biofuel crop Camelina sativa retains a highly undifferentiated hexaploid genome structure.</title>
        <authorList>
            <person name="Kagale S."/>
            <person name="Koh C."/>
            <person name="Nixon J."/>
            <person name="Bollina V."/>
            <person name="Clarke W.E."/>
            <person name="Tuteja R."/>
            <person name="Spillane C."/>
            <person name="Robinson S.J."/>
            <person name="Links M.G."/>
            <person name="Clarke C."/>
            <person name="Higgins E.E."/>
            <person name="Huebert T."/>
            <person name="Sharpe A.G."/>
            <person name="Parkin I.A."/>
        </authorList>
    </citation>
    <scope>NUCLEOTIDE SEQUENCE [LARGE SCALE GENOMIC DNA]</scope>
    <source>
        <strain evidence="1">cv. DH55</strain>
    </source>
</reference>
<protein>
    <submittedName>
        <fullName evidence="2">Uncharacterized protein LOC104715585</fullName>
    </submittedName>
</protein>
<keyword evidence="1" id="KW-1185">Reference proteome</keyword>
<organism evidence="1 2">
    <name type="scientific">Camelina sativa</name>
    <name type="common">False flax</name>
    <name type="synonym">Myagrum sativum</name>
    <dbReference type="NCBI Taxonomy" id="90675"/>
    <lineage>
        <taxon>Eukaryota</taxon>
        <taxon>Viridiplantae</taxon>
        <taxon>Streptophyta</taxon>
        <taxon>Embryophyta</taxon>
        <taxon>Tracheophyta</taxon>
        <taxon>Spermatophyta</taxon>
        <taxon>Magnoliopsida</taxon>
        <taxon>eudicotyledons</taxon>
        <taxon>Gunneridae</taxon>
        <taxon>Pentapetalae</taxon>
        <taxon>rosids</taxon>
        <taxon>malvids</taxon>
        <taxon>Brassicales</taxon>
        <taxon>Brassicaceae</taxon>
        <taxon>Camelineae</taxon>
        <taxon>Camelina</taxon>
    </lineage>
</organism>
<accession>A0ABM0TTS8</accession>
<dbReference type="GeneID" id="104715585"/>
<dbReference type="PANTHER" id="PTHR47592:SF27">
    <property type="entry name" value="OS08G0421700 PROTEIN"/>
    <property type="match status" value="1"/>
</dbReference>
<sequence>MGIPPSASQGMMPDKFDGKAGFKTWQNKMRYYLASMNMERYLTEDPPMLPQGDTDVYVVGSMDSWAQGDYCCKGQILNRLVNDLYDLYSMYKTSKALWLALETKYKTDESGMQKFSTTKFLNFKMVDSKPIMEQVEALQRIFQEIDLEGMLICNVFKTNCLIEKPPPGWSNFKHYLNFKRKAMSLDDLIRRLRVEDNNRGAHSDAQSQGHDVHVAEHKAKFKGKEDMVAVVTECNMVEDNPVERYYDTGATTYICSDRTMFTTYVKNKSNEQLFMGNTAVSKIEEREART</sequence>
<gene>
    <name evidence="2" type="primary">LOC104715585</name>
</gene>
<name>A0ABM0TTS8_CAMSA</name>
<dbReference type="PANTHER" id="PTHR47592">
    <property type="entry name" value="PBF68 PROTEIN"/>
    <property type="match status" value="1"/>
</dbReference>
<dbReference type="Pfam" id="PF14223">
    <property type="entry name" value="Retrotran_gag_2"/>
    <property type="match status" value="1"/>
</dbReference>
<evidence type="ECO:0000313" key="2">
    <source>
        <dbReference type="RefSeq" id="XP_010431280.1"/>
    </source>
</evidence>
<evidence type="ECO:0000313" key="1">
    <source>
        <dbReference type="Proteomes" id="UP000694864"/>
    </source>
</evidence>